<comment type="caution">
    <text evidence="2">The sequence shown here is derived from an EMBL/GenBank/DDBJ whole genome shotgun (WGS) entry which is preliminary data.</text>
</comment>
<sequence length="467" mass="51390">MEKNVRPFGMRDKIGYLFGDFGNDFTFIFASSFLMVFYTRVLGISGAAVGTLFVIARFVDAVTDVTMGRIVDMAKPTKDGKFKPWIMRMCGPVAISSFLIYQGGLANASMTVKIIYMYITYLLWGSVFYTSINIPYGSMAAAITPEASERASLSTYRNAGATLASLTIGVITPLIIYTSDSAGNQIIRSNYIFTIIAGVFSVLAVICYIICYRLCTERVRVEKEAPEKSSALKALLRIVKNRALWGIIIAAVFLLLSQLVIASMNNYLYPDYFRNASAISAFTLISSLVVLLIVTPLSVRLSAIFGKKELATVSMLFSGAVYLLLFFMKVKNEWLYLALSSIGYIGLGFFNAVIWANITDVTDYQEVMTYQREDGTVYAVYSFARKLGQALAGGIGGWALTIIGYDNTAPAQTPEVLNGLYTTSTLIPAICFILVAATLAFVYPLSKKRVLKNTEELKKRRGTETSA</sequence>
<feature type="transmembrane region" description="Helical" evidence="1">
    <location>
        <begin position="243"/>
        <end position="264"/>
    </location>
</feature>
<dbReference type="Pfam" id="PF13347">
    <property type="entry name" value="MFS_2"/>
    <property type="match status" value="1"/>
</dbReference>
<keyword evidence="1" id="KW-0812">Transmembrane</keyword>
<dbReference type="GO" id="GO:0015293">
    <property type="term" value="F:symporter activity"/>
    <property type="evidence" value="ECO:0007669"/>
    <property type="project" value="InterPro"/>
</dbReference>
<evidence type="ECO:0000313" key="2">
    <source>
        <dbReference type="EMBL" id="HIV86437.1"/>
    </source>
</evidence>
<dbReference type="GO" id="GO:0006814">
    <property type="term" value="P:sodium ion transport"/>
    <property type="evidence" value="ECO:0007669"/>
    <property type="project" value="InterPro"/>
</dbReference>
<dbReference type="GO" id="GO:0005886">
    <property type="term" value="C:plasma membrane"/>
    <property type="evidence" value="ECO:0007669"/>
    <property type="project" value="TreeGrafter"/>
</dbReference>
<feature type="transmembrane region" description="Helical" evidence="1">
    <location>
        <begin position="276"/>
        <end position="298"/>
    </location>
</feature>
<dbReference type="NCBIfam" id="TIGR00792">
    <property type="entry name" value="gph"/>
    <property type="match status" value="1"/>
</dbReference>
<dbReference type="Proteomes" id="UP000824162">
    <property type="component" value="Unassembled WGS sequence"/>
</dbReference>
<feature type="transmembrane region" description="Helical" evidence="1">
    <location>
        <begin position="158"/>
        <end position="179"/>
    </location>
</feature>
<dbReference type="GO" id="GO:0008643">
    <property type="term" value="P:carbohydrate transport"/>
    <property type="evidence" value="ECO:0007669"/>
    <property type="project" value="InterPro"/>
</dbReference>
<feature type="transmembrane region" description="Helical" evidence="1">
    <location>
        <begin position="310"/>
        <end position="328"/>
    </location>
</feature>
<dbReference type="PANTHER" id="PTHR11328:SF24">
    <property type="entry name" value="MAJOR FACILITATOR SUPERFAMILY (MFS) PROFILE DOMAIN-CONTAINING PROTEIN"/>
    <property type="match status" value="1"/>
</dbReference>
<proteinExistence type="predicted"/>
<feature type="transmembrane region" description="Helical" evidence="1">
    <location>
        <begin position="425"/>
        <end position="445"/>
    </location>
</feature>
<feature type="transmembrane region" description="Helical" evidence="1">
    <location>
        <begin position="44"/>
        <end position="65"/>
    </location>
</feature>
<keyword evidence="1" id="KW-0472">Membrane</keyword>
<feature type="transmembrane region" description="Helical" evidence="1">
    <location>
        <begin position="85"/>
        <end position="103"/>
    </location>
</feature>
<organism evidence="2 3">
    <name type="scientific">Candidatus Monoglobus merdigallinarum</name>
    <dbReference type="NCBI Taxonomy" id="2838698"/>
    <lineage>
        <taxon>Bacteria</taxon>
        <taxon>Bacillati</taxon>
        <taxon>Bacillota</taxon>
        <taxon>Clostridia</taxon>
        <taxon>Monoglobales</taxon>
        <taxon>Monoglobaceae</taxon>
        <taxon>Monoglobus</taxon>
    </lineage>
</organism>
<protein>
    <submittedName>
        <fullName evidence="2">Glycoside-pentoside-hexuronide (GPH):cation symporter</fullName>
    </submittedName>
</protein>
<feature type="transmembrane region" description="Helical" evidence="1">
    <location>
        <begin position="191"/>
        <end position="211"/>
    </location>
</feature>
<feature type="transmembrane region" description="Helical" evidence="1">
    <location>
        <begin position="334"/>
        <end position="358"/>
    </location>
</feature>
<accession>A0A9D1PR79</accession>
<reference evidence="2" key="2">
    <citation type="submission" date="2021-04" db="EMBL/GenBank/DDBJ databases">
        <authorList>
            <person name="Gilroy R."/>
        </authorList>
    </citation>
    <scope>NUCLEOTIDE SEQUENCE</scope>
    <source>
        <strain evidence="2">5790</strain>
    </source>
</reference>
<keyword evidence="1" id="KW-1133">Transmembrane helix</keyword>
<dbReference type="CDD" id="cd17332">
    <property type="entry name" value="MFS_MelB_like"/>
    <property type="match status" value="1"/>
</dbReference>
<feature type="transmembrane region" description="Helical" evidence="1">
    <location>
        <begin position="387"/>
        <end position="405"/>
    </location>
</feature>
<name>A0A9D1PR79_9FIRM</name>
<dbReference type="AlphaFoldDB" id="A0A9D1PR79"/>
<dbReference type="InterPro" id="IPR039672">
    <property type="entry name" value="MFS_2"/>
</dbReference>
<dbReference type="SUPFAM" id="SSF103473">
    <property type="entry name" value="MFS general substrate transporter"/>
    <property type="match status" value="1"/>
</dbReference>
<dbReference type="EMBL" id="DXIJ01000140">
    <property type="protein sequence ID" value="HIV86437.1"/>
    <property type="molecule type" value="Genomic_DNA"/>
</dbReference>
<evidence type="ECO:0000256" key="1">
    <source>
        <dbReference type="SAM" id="Phobius"/>
    </source>
</evidence>
<dbReference type="PANTHER" id="PTHR11328">
    <property type="entry name" value="MAJOR FACILITATOR SUPERFAMILY DOMAIN-CONTAINING PROTEIN"/>
    <property type="match status" value="1"/>
</dbReference>
<reference evidence="2" key="1">
    <citation type="journal article" date="2021" name="PeerJ">
        <title>Extensive microbial diversity within the chicken gut microbiome revealed by metagenomics and culture.</title>
        <authorList>
            <person name="Gilroy R."/>
            <person name="Ravi A."/>
            <person name="Getino M."/>
            <person name="Pursley I."/>
            <person name="Horton D.L."/>
            <person name="Alikhan N.F."/>
            <person name="Baker D."/>
            <person name="Gharbi K."/>
            <person name="Hall N."/>
            <person name="Watson M."/>
            <person name="Adriaenssens E.M."/>
            <person name="Foster-Nyarko E."/>
            <person name="Jarju S."/>
            <person name="Secka A."/>
            <person name="Antonio M."/>
            <person name="Oren A."/>
            <person name="Chaudhuri R.R."/>
            <person name="La Ragione R."/>
            <person name="Hildebrand F."/>
            <person name="Pallen M.J."/>
        </authorList>
    </citation>
    <scope>NUCLEOTIDE SEQUENCE</scope>
    <source>
        <strain evidence="2">5790</strain>
    </source>
</reference>
<dbReference type="Gene3D" id="1.20.1250.20">
    <property type="entry name" value="MFS general substrate transporter like domains"/>
    <property type="match status" value="2"/>
</dbReference>
<dbReference type="InterPro" id="IPR036259">
    <property type="entry name" value="MFS_trans_sf"/>
</dbReference>
<gene>
    <name evidence="2" type="ORF">H9900_06505</name>
</gene>
<dbReference type="InterPro" id="IPR001927">
    <property type="entry name" value="Na/Gal_symport"/>
</dbReference>
<evidence type="ECO:0000313" key="3">
    <source>
        <dbReference type="Proteomes" id="UP000824162"/>
    </source>
</evidence>
<feature type="transmembrane region" description="Helical" evidence="1">
    <location>
        <begin position="115"/>
        <end position="137"/>
    </location>
</feature>